<dbReference type="Proteomes" id="UP001597368">
    <property type="component" value="Unassembled WGS sequence"/>
</dbReference>
<protein>
    <submittedName>
        <fullName evidence="6">TetR/AcrR family transcriptional regulator</fullName>
    </submittedName>
</protein>
<evidence type="ECO:0000256" key="2">
    <source>
        <dbReference type="ARBA" id="ARBA00023125"/>
    </source>
</evidence>
<dbReference type="PANTHER" id="PTHR30055">
    <property type="entry name" value="HTH-TYPE TRANSCRIPTIONAL REGULATOR RUTR"/>
    <property type="match status" value="1"/>
</dbReference>
<keyword evidence="1" id="KW-0805">Transcription regulation</keyword>
<sequence>MARGKTRERIQQVARELFIAQGVQRTSLQEIADRLGITKPALYYHFASREELVRSIIVPLIEEGRAFLEEATARGDMEPRALLEGYFDFHYRHRDIMMLAVREMTTLNDLGLLEIVTGWRERLGEMLVGADAPLAAQVGAVVALGGLADCTWTFADLPAELVRPPAVDSAMAALGL</sequence>
<evidence type="ECO:0000256" key="1">
    <source>
        <dbReference type="ARBA" id="ARBA00023015"/>
    </source>
</evidence>
<keyword evidence="2 4" id="KW-0238">DNA-binding</keyword>
<evidence type="ECO:0000256" key="4">
    <source>
        <dbReference type="PROSITE-ProRule" id="PRU00335"/>
    </source>
</evidence>
<feature type="DNA-binding region" description="H-T-H motif" evidence="4">
    <location>
        <begin position="27"/>
        <end position="46"/>
    </location>
</feature>
<dbReference type="SUPFAM" id="SSF46689">
    <property type="entry name" value="Homeodomain-like"/>
    <property type="match status" value="1"/>
</dbReference>
<feature type="domain" description="HTH tetR-type" evidence="5">
    <location>
        <begin position="4"/>
        <end position="64"/>
    </location>
</feature>
<dbReference type="Gene3D" id="1.10.357.10">
    <property type="entry name" value="Tetracycline Repressor, domain 2"/>
    <property type="match status" value="1"/>
</dbReference>
<evidence type="ECO:0000313" key="6">
    <source>
        <dbReference type="EMBL" id="MFD1933515.1"/>
    </source>
</evidence>
<organism evidence="6 7">
    <name type="scientific">Nonomuraea mangrovi</name>
    <dbReference type="NCBI Taxonomy" id="2316207"/>
    <lineage>
        <taxon>Bacteria</taxon>
        <taxon>Bacillati</taxon>
        <taxon>Actinomycetota</taxon>
        <taxon>Actinomycetes</taxon>
        <taxon>Streptosporangiales</taxon>
        <taxon>Streptosporangiaceae</taxon>
        <taxon>Nonomuraea</taxon>
    </lineage>
</organism>
<dbReference type="RefSeq" id="WP_379573556.1">
    <property type="nucleotide sequence ID" value="NZ_JBHUFV010000033.1"/>
</dbReference>
<keyword evidence="3" id="KW-0804">Transcription</keyword>
<dbReference type="InterPro" id="IPR001647">
    <property type="entry name" value="HTH_TetR"/>
</dbReference>
<evidence type="ECO:0000313" key="7">
    <source>
        <dbReference type="Proteomes" id="UP001597368"/>
    </source>
</evidence>
<dbReference type="PROSITE" id="PS50977">
    <property type="entry name" value="HTH_TETR_2"/>
    <property type="match status" value="1"/>
</dbReference>
<dbReference type="EMBL" id="JBHUFV010000033">
    <property type="protein sequence ID" value="MFD1933515.1"/>
    <property type="molecule type" value="Genomic_DNA"/>
</dbReference>
<evidence type="ECO:0000259" key="5">
    <source>
        <dbReference type="PROSITE" id="PS50977"/>
    </source>
</evidence>
<evidence type="ECO:0000256" key="3">
    <source>
        <dbReference type="ARBA" id="ARBA00023163"/>
    </source>
</evidence>
<dbReference type="InterPro" id="IPR009057">
    <property type="entry name" value="Homeodomain-like_sf"/>
</dbReference>
<dbReference type="PANTHER" id="PTHR30055:SF234">
    <property type="entry name" value="HTH-TYPE TRANSCRIPTIONAL REGULATOR BETI"/>
    <property type="match status" value="1"/>
</dbReference>
<comment type="caution">
    <text evidence="6">The sequence shown here is derived from an EMBL/GenBank/DDBJ whole genome shotgun (WGS) entry which is preliminary data.</text>
</comment>
<gene>
    <name evidence="6" type="ORF">ACFSKW_18825</name>
</gene>
<proteinExistence type="predicted"/>
<reference evidence="7" key="1">
    <citation type="journal article" date="2019" name="Int. J. Syst. Evol. Microbiol.">
        <title>The Global Catalogue of Microorganisms (GCM) 10K type strain sequencing project: providing services to taxonomists for standard genome sequencing and annotation.</title>
        <authorList>
            <consortium name="The Broad Institute Genomics Platform"/>
            <consortium name="The Broad Institute Genome Sequencing Center for Infectious Disease"/>
            <person name="Wu L."/>
            <person name="Ma J."/>
        </authorList>
    </citation>
    <scope>NUCLEOTIDE SEQUENCE [LARGE SCALE GENOMIC DNA]</scope>
    <source>
        <strain evidence="7">ICMP 6774ER</strain>
    </source>
</reference>
<keyword evidence="7" id="KW-1185">Reference proteome</keyword>
<dbReference type="Pfam" id="PF00440">
    <property type="entry name" value="TetR_N"/>
    <property type="match status" value="1"/>
</dbReference>
<dbReference type="PRINTS" id="PR00455">
    <property type="entry name" value="HTHTETR"/>
</dbReference>
<accession>A0ABW4SV81</accession>
<name>A0ABW4SV81_9ACTN</name>
<dbReference type="InterPro" id="IPR050109">
    <property type="entry name" value="HTH-type_TetR-like_transc_reg"/>
</dbReference>